<dbReference type="SUPFAM" id="SSF74653">
    <property type="entry name" value="TolA/TonB C-terminal domain"/>
    <property type="match status" value="1"/>
</dbReference>
<dbReference type="PANTHER" id="PTHR33446:SF2">
    <property type="entry name" value="PROTEIN TONB"/>
    <property type="match status" value="1"/>
</dbReference>
<feature type="domain" description="TonB C-terminal" evidence="11">
    <location>
        <begin position="125"/>
        <end position="218"/>
    </location>
</feature>
<keyword evidence="3" id="KW-0813">Transport</keyword>
<proteinExistence type="inferred from homology"/>
<dbReference type="NCBIfam" id="TIGR01352">
    <property type="entry name" value="tonB_Cterm"/>
    <property type="match status" value="1"/>
</dbReference>
<feature type="transmembrane region" description="Helical" evidence="10">
    <location>
        <begin position="20"/>
        <end position="41"/>
    </location>
</feature>
<dbReference type="InterPro" id="IPR006260">
    <property type="entry name" value="TonB/TolA_C"/>
</dbReference>
<gene>
    <name evidence="12" type="ORF">HNQ60_001329</name>
</gene>
<sequence length="218" mass="23909">MATTINAFPPVHAFNSSRSWVLAIIALIHLGFFWALTSGLARSVISDLHHVTAAFVVESPPKQTPPPPQRIDDPIVQSVYVPDVPLPPTVSDQQDTAPRIVSTVAREQPPIGMPSEPVRPAPVEVGPQIDPRRGLSEPLYPPAVIRSGFEGTVILSVQVLENGRVGEVRLERSSGHAKLDESAMREAKRWKLIPGTRDGVPVVLWRQIPITFRLEGQR</sequence>
<dbReference type="EMBL" id="JACHHZ010000002">
    <property type="protein sequence ID" value="MBB6092451.1"/>
    <property type="molecule type" value="Genomic_DNA"/>
</dbReference>
<dbReference type="Gene3D" id="3.30.1150.10">
    <property type="match status" value="1"/>
</dbReference>
<dbReference type="GO" id="GO:0015031">
    <property type="term" value="P:protein transport"/>
    <property type="evidence" value="ECO:0007669"/>
    <property type="project" value="UniProtKB-KW"/>
</dbReference>
<evidence type="ECO:0000256" key="1">
    <source>
        <dbReference type="ARBA" id="ARBA00004383"/>
    </source>
</evidence>
<dbReference type="GO" id="GO:0055085">
    <property type="term" value="P:transmembrane transport"/>
    <property type="evidence" value="ECO:0007669"/>
    <property type="project" value="InterPro"/>
</dbReference>
<dbReference type="Pfam" id="PF03544">
    <property type="entry name" value="TonB_C"/>
    <property type="match status" value="1"/>
</dbReference>
<evidence type="ECO:0000259" key="11">
    <source>
        <dbReference type="PROSITE" id="PS52015"/>
    </source>
</evidence>
<comment type="caution">
    <text evidence="12">The sequence shown here is derived from an EMBL/GenBank/DDBJ whole genome shotgun (WGS) entry which is preliminary data.</text>
</comment>
<evidence type="ECO:0000313" key="13">
    <source>
        <dbReference type="Proteomes" id="UP000588068"/>
    </source>
</evidence>
<evidence type="ECO:0000256" key="6">
    <source>
        <dbReference type="ARBA" id="ARBA00022692"/>
    </source>
</evidence>
<dbReference type="GO" id="GO:0005886">
    <property type="term" value="C:plasma membrane"/>
    <property type="evidence" value="ECO:0007669"/>
    <property type="project" value="UniProtKB-SubCell"/>
</dbReference>
<keyword evidence="13" id="KW-1185">Reference proteome</keyword>
<dbReference type="InterPro" id="IPR051045">
    <property type="entry name" value="TonB-dependent_transducer"/>
</dbReference>
<evidence type="ECO:0000256" key="9">
    <source>
        <dbReference type="ARBA" id="ARBA00023136"/>
    </source>
</evidence>
<keyword evidence="4" id="KW-1003">Cell membrane</keyword>
<keyword evidence="8 10" id="KW-1133">Transmembrane helix</keyword>
<protein>
    <submittedName>
        <fullName evidence="12">Protein TonB</fullName>
    </submittedName>
</protein>
<reference evidence="12 13" key="1">
    <citation type="submission" date="2020-08" db="EMBL/GenBank/DDBJ databases">
        <title>Genomic Encyclopedia of Type Strains, Phase IV (KMG-IV): sequencing the most valuable type-strain genomes for metagenomic binning, comparative biology and taxonomic classification.</title>
        <authorList>
            <person name="Goeker M."/>
        </authorList>
    </citation>
    <scope>NUCLEOTIDE SEQUENCE [LARGE SCALE GENOMIC DNA]</scope>
    <source>
        <strain evidence="12 13">DSM 26723</strain>
    </source>
</reference>
<comment type="similarity">
    <text evidence="2">Belongs to the TonB family.</text>
</comment>
<name>A0A841HH33_9GAMM</name>
<evidence type="ECO:0000256" key="3">
    <source>
        <dbReference type="ARBA" id="ARBA00022448"/>
    </source>
</evidence>
<dbReference type="PROSITE" id="PS52015">
    <property type="entry name" value="TONB_CTD"/>
    <property type="match status" value="1"/>
</dbReference>
<keyword evidence="6 10" id="KW-0812">Transmembrane</keyword>
<dbReference type="Proteomes" id="UP000588068">
    <property type="component" value="Unassembled WGS sequence"/>
</dbReference>
<dbReference type="RefSeq" id="WP_184330249.1">
    <property type="nucleotide sequence ID" value="NZ_JACHHZ010000002.1"/>
</dbReference>
<evidence type="ECO:0000256" key="4">
    <source>
        <dbReference type="ARBA" id="ARBA00022475"/>
    </source>
</evidence>
<keyword evidence="7" id="KW-0653">Protein transport</keyword>
<organism evidence="12 13">
    <name type="scientific">Povalibacter uvarum</name>
    <dbReference type="NCBI Taxonomy" id="732238"/>
    <lineage>
        <taxon>Bacteria</taxon>
        <taxon>Pseudomonadati</taxon>
        <taxon>Pseudomonadota</taxon>
        <taxon>Gammaproteobacteria</taxon>
        <taxon>Steroidobacterales</taxon>
        <taxon>Steroidobacteraceae</taxon>
        <taxon>Povalibacter</taxon>
    </lineage>
</organism>
<dbReference type="PANTHER" id="PTHR33446">
    <property type="entry name" value="PROTEIN TONB-RELATED"/>
    <property type="match status" value="1"/>
</dbReference>
<dbReference type="InterPro" id="IPR037682">
    <property type="entry name" value="TonB_C"/>
</dbReference>
<evidence type="ECO:0000256" key="10">
    <source>
        <dbReference type="SAM" id="Phobius"/>
    </source>
</evidence>
<keyword evidence="9 10" id="KW-0472">Membrane</keyword>
<dbReference type="AlphaFoldDB" id="A0A841HH33"/>
<evidence type="ECO:0000256" key="8">
    <source>
        <dbReference type="ARBA" id="ARBA00022989"/>
    </source>
</evidence>
<evidence type="ECO:0000256" key="7">
    <source>
        <dbReference type="ARBA" id="ARBA00022927"/>
    </source>
</evidence>
<evidence type="ECO:0000256" key="5">
    <source>
        <dbReference type="ARBA" id="ARBA00022519"/>
    </source>
</evidence>
<comment type="subcellular location">
    <subcellularLocation>
        <location evidence="1">Cell inner membrane</location>
        <topology evidence="1">Single-pass membrane protein</topology>
        <orientation evidence="1">Periplasmic side</orientation>
    </subcellularLocation>
</comment>
<accession>A0A841HH33</accession>
<evidence type="ECO:0000256" key="2">
    <source>
        <dbReference type="ARBA" id="ARBA00006555"/>
    </source>
</evidence>
<evidence type="ECO:0000313" key="12">
    <source>
        <dbReference type="EMBL" id="MBB6092451.1"/>
    </source>
</evidence>
<keyword evidence="5" id="KW-0997">Cell inner membrane</keyword>